<gene>
    <name evidence="3" type="ORF">St703_01590</name>
</gene>
<dbReference type="SMART" id="SM00530">
    <property type="entry name" value="HTH_XRE"/>
    <property type="match status" value="2"/>
</dbReference>
<evidence type="ECO:0000256" key="1">
    <source>
        <dbReference type="ARBA" id="ARBA00023125"/>
    </source>
</evidence>
<dbReference type="PROSITE" id="PS50943">
    <property type="entry name" value="HTH_CROC1"/>
    <property type="match status" value="2"/>
</dbReference>
<proteinExistence type="predicted"/>
<reference evidence="3 4" key="1">
    <citation type="submission" date="2019-09" db="EMBL/GenBank/DDBJ databases">
        <title>Complete genome sequence of Sporolactobacillus terrae 70-3.</title>
        <authorList>
            <person name="Tanaka N."/>
            <person name="Shiwa Y."/>
            <person name="Fujita N."/>
            <person name="Tanasupawat S."/>
        </authorList>
    </citation>
    <scope>NUCLEOTIDE SEQUENCE [LARGE SCALE GENOMIC DNA]</scope>
    <source>
        <strain evidence="3 4">70-3</strain>
    </source>
</reference>
<dbReference type="GO" id="GO:0003677">
    <property type="term" value="F:DNA binding"/>
    <property type="evidence" value="ECO:0007669"/>
    <property type="project" value="UniProtKB-KW"/>
</dbReference>
<dbReference type="Pfam" id="PF13560">
    <property type="entry name" value="HTH_31"/>
    <property type="match status" value="1"/>
</dbReference>
<dbReference type="InterPro" id="IPR001387">
    <property type="entry name" value="Cro/C1-type_HTH"/>
</dbReference>
<dbReference type="InterPro" id="IPR010982">
    <property type="entry name" value="Lambda_DNA-bd_dom_sf"/>
</dbReference>
<sequence length="213" mass="24337">MEGLIVLSNFGEYLREIREAKGLTLNQTAMYSGISAAQLSRIENGKRGIPKPPTIRALASALKVDYDELMEKAGYIDKDSSLNSSARNQENDLMLLKDRLSKLRTEKRLRQEDLAKKIGIARTTYAMYEQGKRNPDYETLQKLADFFGVTRAYLLGDSDNPTEEIDEEMKKLLEDPDFMVAYKEYPGSPEEAKADLIGFLKLIKERDERKKKK</sequence>
<keyword evidence="1" id="KW-0238">DNA-binding</keyword>
<dbReference type="Gene3D" id="1.10.260.40">
    <property type="entry name" value="lambda repressor-like DNA-binding domains"/>
    <property type="match status" value="2"/>
</dbReference>
<dbReference type="Proteomes" id="UP000326951">
    <property type="component" value="Chromosome"/>
</dbReference>
<name>A0A5K7WV01_9BACL</name>
<organism evidence="3 4">
    <name type="scientific">Sporolactobacillus terrae</name>
    <dbReference type="NCBI Taxonomy" id="269673"/>
    <lineage>
        <taxon>Bacteria</taxon>
        <taxon>Bacillati</taxon>
        <taxon>Bacillota</taxon>
        <taxon>Bacilli</taxon>
        <taxon>Bacillales</taxon>
        <taxon>Sporolactobacillaceae</taxon>
        <taxon>Sporolactobacillus</taxon>
    </lineage>
</organism>
<dbReference type="PANTHER" id="PTHR46558:SF11">
    <property type="entry name" value="HTH-TYPE TRANSCRIPTIONAL REGULATOR XRE"/>
    <property type="match status" value="1"/>
</dbReference>
<dbReference type="Pfam" id="PF01381">
    <property type="entry name" value="HTH_3"/>
    <property type="match status" value="1"/>
</dbReference>
<dbReference type="SUPFAM" id="SSF47413">
    <property type="entry name" value="lambda repressor-like DNA-binding domains"/>
    <property type="match status" value="2"/>
</dbReference>
<dbReference type="PANTHER" id="PTHR46558">
    <property type="entry name" value="TRACRIPTIONAL REGULATORY PROTEIN-RELATED-RELATED"/>
    <property type="match status" value="1"/>
</dbReference>
<dbReference type="AlphaFoldDB" id="A0A5K7WV01"/>
<accession>A0A5K7WV01</accession>
<feature type="domain" description="HTH cro/C1-type" evidence="2">
    <location>
        <begin position="100"/>
        <end position="154"/>
    </location>
</feature>
<dbReference type="CDD" id="cd00093">
    <property type="entry name" value="HTH_XRE"/>
    <property type="match status" value="2"/>
</dbReference>
<feature type="domain" description="HTH cro/C1-type" evidence="2">
    <location>
        <begin position="14"/>
        <end position="69"/>
    </location>
</feature>
<protein>
    <recommendedName>
        <fullName evidence="2">HTH cro/C1-type domain-containing protein</fullName>
    </recommendedName>
</protein>
<evidence type="ECO:0000313" key="3">
    <source>
        <dbReference type="EMBL" id="BBN97454.1"/>
    </source>
</evidence>
<evidence type="ECO:0000313" key="4">
    <source>
        <dbReference type="Proteomes" id="UP000326951"/>
    </source>
</evidence>
<dbReference type="EMBL" id="AP021853">
    <property type="protein sequence ID" value="BBN97454.1"/>
    <property type="molecule type" value="Genomic_DNA"/>
</dbReference>
<evidence type="ECO:0000259" key="2">
    <source>
        <dbReference type="PROSITE" id="PS50943"/>
    </source>
</evidence>